<dbReference type="Proteomes" id="UP000031364">
    <property type="component" value="Unassembled WGS sequence"/>
</dbReference>
<keyword evidence="3" id="KW-1185">Reference proteome</keyword>
<dbReference type="RefSeq" id="WP_043678302.1">
    <property type="nucleotide sequence ID" value="NZ_BDCI01000003.1"/>
</dbReference>
<protein>
    <recommendedName>
        <fullName evidence="4">MarR family transcriptional regulator</fullName>
    </recommendedName>
</protein>
<name>A0ABR4Z7V5_9NOCA</name>
<organism evidence="2 3">
    <name type="scientific">Nocardia vulneris</name>
    <dbReference type="NCBI Taxonomy" id="1141657"/>
    <lineage>
        <taxon>Bacteria</taxon>
        <taxon>Bacillati</taxon>
        <taxon>Actinomycetota</taxon>
        <taxon>Actinomycetes</taxon>
        <taxon>Mycobacteriales</taxon>
        <taxon>Nocardiaceae</taxon>
        <taxon>Nocardia</taxon>
    </lineage>
</organism>
<dbReference type="InterPro" id="IPR036388">
    <property type="entry name" value="WH-like_DNA-bd_sf"/>
</dbReference>
<proteinExistence type="predicted"/>
<feature type="compositionally biased region" description="Low complexity" evidence="1">
    <location>
        <begin position="1"/>
        <end position="12"/>
    </location>
</feature>
<dbReference type="InterPro" id="IPR036390">
    <property type="entry name" value="WH_DNA-bd_sf"/>
</dbReference>
<dbReference type="EMBL" id="JNFP01000051">
    <property type="protein sequence ID" value="KIA61129.1"/>
    <property type="molecule type" value="Genomic_DNA"/>
</dbReference>
<feature type="region of interest" description="Disordered" evidence="1">
    <location>
        <begin position="1"/>
        <end position="30"/>
    </location>
</feature>
<dbReference type="Gene3D" id="1.10.10.10">
    <property type="entry name" value="Winged helix-like DNA-binding domain superfamily/Winged helix DNA-binding domain"/>
    <property type="match status" value="1"/>
</dbReference>
<accession>A0ABR4Z7V5</accession>
<sequence length="271" mass="28524">MSTTSTTTTDTRTAQENTLWQTLTDNPGSTTSELANFASVPKTTVRKIVAAWAGEGLVVRANDGDDRSGFRWRIAADAETSSAAPEPTPQATADEPASAATQDVPAADATTTAEPHPTPDTDAAETQPADEPLPEESDTETDTTEAISPTPGSDADSTAGEEDSVDPAADPAVKGTCPTCGQRIKRPRGPQPGALRGLVEDFLRDHPGEEFTPGQIAKALGGKSSGAVYNACFALVGRFVAEYTCERPNKFKLHPTQEQQQAQEQAAQQQQ</sequence>
<reference evidence="2 3" key="1">
    <citation type="journal article" date="2014" name="Int. J. Syst. Evol. Microbiol.">
        <title>Nocardia vulneris sp. nov., isolated from wounds of human patients in North America.</title>
        <authorList>
            <person name="Lasker B.A."/>
            <person name="Bell M."/>
            <person name="Klenk H.P."/>
            <person name="Sproer C."/>
            <person name="Schumann C."/>
            <person name="Schumann P."/>
            <person name="Brown J.M."/>
        </authorList>
    </citation>
    <scope>NUCLEOTIDE SEQUENCE [LARGE SCALE GENOMIC DNA]</scope>
    <source>
        <strain evidence="2 3">W9851</strain>
    </source>
</reference>
<evidence type="ECO:0000256" key="1">
    <source>
        <dbReference type="SAM" id="MobiDB-lite"/>
    </source>
</evidence>
<feature type="compositionally biased region" description="Acidic residues" evidence="1">
    <location>
        <begin position="132"/>
        <end position="143"/>
    </location>
</feature>
<feature type="region of interest" description="Disordered" evidence="1">
    <location>
        <begin position="60"/>
        <end position="195"/>
    </location>
</feature>
<evidence type="ECO:0000313" key="2">
    <source>
        <dbReference type="EMBL" id="KIA61129.1"/>
    </source>
</evidence>
<evidence type="ECO:0000313" key="3">
    <source>
        <dbReference type="Proteomes" id="UP000031364"/>
    </source>
</evidence>
<evidence type="ECO:0008006" key="4">
    <source>
        <dbReference type="Google" id="ProtNLM"/>
    </source>
</evidence>
<comment type="caution">
    <text evidence="2">The sequence shown here is derived from an EMBL/GenBank/DDBJ whole genome shotgun (WGS) entry which is preliminary data.</text>
</comment>
<gene>
    <name evidence="2" type="ORF">FG87_32935</name>
</gene>
<dbReference type="SUPFAM" id="SSF46785">
    <property type="entry name" value="Winged helix' DNA-binding domain"/>
    <property type="match status" value="1"/>
</dbReference>
<feature type="compositionally biased region" description="Polar residues" evidence="1">
    <location>
        <begin position="14"/>
        <end position="30"/>
    </location>
</feature>